<feature type="transmembrane region" description="Helical" evidence="12">
    <location>
        <begin position="38"/>
        <end position="58"/>
    </location>
</feature>
<evidence type="ECO:0000256" key="7">
    <source>
        <dbReference type="ARBA" id="ARBA00022692"/>
    </source>
</evidence>
<keyword evidence="4" id="KW-1003">Cell membrane</keyword>
<evidence type="ECO:0000256" key="3">
    <source>
        <dbReference type="ARBA" id="ARBA00012438"/>
    </source>
</evidence>
<dbReference type="SUPFAM" id="SSF55874">
    <property type="entry name" value="ATPase domain of HSP90 chaperone/DNA topoisomerase II/histidine kinase"/>
    <property type="match status" value="1"/>
</dbReference>
<dbReference type="Pfam" id="PF02518">
    <property type="entry name" value="HATPase_c"/>
    <property type="match status" value="1"/>
</dbReference>
<evidence type="ECO:0000256" key="1">
    <source>
        <dbReference type="ARBA" id="ARBA00000085"/>
    </source>
</evidence>
<dbReference type="InterPro" id="IPR036890">
    <property type="entry name" value="HATPase_C_sf"/>
</dbReference>
<dbReference type="InterPro" id="IPR005467">
    <property type="entry name" value="His_kinase_dom"/>
</dbReference>
<evidence type="ECO:0000313" key="14">
    <source>
        <dbReference type="EMBL" id="WFD08654.1"/>
    </source>
</evidence>
<keyword evidence="6" id="KW-0808">Transferase</keyword>
<feature type="transmembrane region" description="Helical" evidence="12">
    <location>
        <begin position="12"/>
        <end position="32"/>
    </location>
</feature>
<evidence type="ECO:0000256" key="2">
    <source>
        <dbReference type="ARBA" id="ARBA00004651"/>
    </source>
</evidence>
<gene>
    <name evidence="14" type="ORF">P4S50_09595</name>
</gene>
<dbReference type="InterPro" id="IPR003594">
    <property type="entry name" value="HATPase_dom"/>
</dbReference>
<dbReference type="CDD" id="cd00082">
    <property type="entry name" value="HisKA"/>
    <property type="match status" value="1"/>
</dbReference>
<feature type="domain" description="Histidine kinase" evidence="13">
    <location>
        <begin position="121"/>
        <end position="325"/>
    </location>
</feature>
<keyword evidence="11 12" id="KW-0472">Membrane</keyword>
<keyword evidence="8 14" id="KW-0418">Kinase</keyword>
<keyword evidence="15" id="KW-1185">Reference proteome</keyword>
<dbReference type="EC" id="2.7.13.3" evidence="3"/>
<evidence type="ECO:0000256" key="8">
    <source>
        <dbReference type="ARBA" id="ARBA00022777"/>
    </source>
</evidence>
<evidence type="ECO:0000256" key="6">
    <source>
        <dbReference type="ARBA" id="ARBA00022679"/>
    </source>
</evidence>
<accession>A0ABY8EA15</accession>
<dbReference type="RefSeq" id="WP_277730562.1">
    <property type="nucleotide sequence ID" value="NZ_CP120733.1"/>
</dbReference>
<evidence type="ECO:0000256" key="10">
    <source>
        <dbReference type="ARBA" id="ARBA00023012"/>
    </source>
</evidence>
<dbReference type="PANTHER" id="PTHR45453">
    <property type="entry name" value="PHOSPHATE REGULON SENSOR PROTEIN PHOR"/>
    <property type="match status" value="1"/>
</dbReference>
<dbReference type="Proteomes" id="UP001222800">
    <property type="component" value="Chromosome"/>
</dbReference>
<reference evidence="14 15" key="1">
    <citation type="submission" date="2023-03" db="EMBL/GenBank/DDBJ databases">
        <title>Complete genome sequence of Tepidibacter sp. SWIR-1, isolated from a deep-sea hydrothermal vent.</title>
        <authorList>
            <person name="Li X."/>
        </authorList>
    </citation>
    <scope>NUCLEOTIDE SEQUENCE [LARGE SCALE GENOMIC DNA]</scope>
    <source>
        <strain evidence="14 15">SWIR-1</strain>
    </source>
</reference>
<keyword evidence="7 12" id="KW-0812">Transmembrane</keyword>
<dbReference type="PANTHER" id="PTHR45453:SF2">
    <property type="entry name" value="HISTIDINE KINASE"/>
    <property type="match status" value="1"/>
</dbReference>
<evidence type="ECO:0000256" key="4">
    <source>
        <dbReference type="ARBA" id="ARBA00022475"/>
    </source>
</evidence>
<evidence type="ECO:0000256" key="5">
    <source>
        <dbReference type="ARBA" id="ARBA00022553"/>
    </source>
</evidence>
<dbReference type="InterPro" id="IPR003661">
    <property type="entry name" value="HisK_dim/P_dom"/>
</dbReference>
<name>A0ABY8EA15_9FIRM</name>
<dbReference type="InterPro" id="IPR004358">
    <property type="entry name" value="Sig_transdc_His_kin-like_C"/>
</dbReference>
<dbReference type="SMART" id="SM00387">
    <property type="entry name" value="HATPase_c"/>
    <property type="match status" value="1"/>
</dbReference>
<evidence type="ECO:0000256" key="11">
    <source>
        <dbReference type="ARBA" id="ARBA00023136"/>
    </source>
</evidence>
<comment type="subcellular location">
    <subcellularLocation>
        <location evidence="2">Cell membrane</location>
        <topology evidence="2">Multi-pass membrane protein</topology>
    </subcellularLocation>
</comment>
<organism evidence="14 15">
    <name type="scientific">Tepidibacter hydrothermalis</name>
    <dbReference type="NCBI Taxonomy" id="3036126"/>
    <lineage>
        <taxon>Bacteria</taxon>
        <taxon>Bacillati</taxon>
        <taxon>Bacillota</taxon>
        <taxon>Clostridia</taxon>
        <taxon>Peptostreptococcales</taxon>
        <taxon>Peptostreptococcaceae</taxon>
        <taxon>Tepidibacter</taxon>
    </lineage>
</organism>
<dbReference type="EMBL" id="CP120733">
    <property type="protein sequence ID" value="WFD08654.1"/>
    <property type="molecule type" value="Genomic_DNA"/>
</dbReference>
<evidence type="ECO:0000256" key="9">
    <source>
        <dbReference type="ARBA" id="ARBA00022989"/>
    </source>
</evidence>
<evidence type="ECO:0000256" key="12">
    <source>
        <dbReference type="SAM" id="Phobius"/>
    </source>
</evidence>
<dbReference type="PRINTS" id="PR00344">
    <property type="entry name" value="BCTRLSENSOR"/>
</dbReference>
<evidence type="ECO:0000259" key="13">
    <source>
        <dbReference type="PROSITE" id="PS50109"/>
    </source>
</evidence>
<proteinExistence type="predicted"/>
<keyword evidence="10" id="KW-0902">Two-component regulatory system</keyword>
<dbReference type="Pfam" id="PF00512">
    <property type="entry name" value="HisKA"/>
    <property type="match status" value="1"/>
</dbReference>
<comment type="catalytic activity">
    <reaction evidence="1">
        <text>ATP + protein L-histidine = ADP + protein N-phospho-L-histidine.</text>
        <dbReference type="EC" id="2.7.13.3"/>
    </reaction>
</comment>
<keyword evidence="5" id="KW-0597">Phosphoprotein</keyword>
<dbReference type="GO" id="GO:0016301">
    <property type="term" value="F:kinase activity"/>
    <property type="evidence" value="ECO:0007669"/>
    <property type="project" value="UniProtKB-KW"/>
</dbReference>
<keyword evidence="9 12" id="KW-1133">Transmembrane helix</keyword>
<dbReference type="PROSITE" id="PS50109">
    <property type="entry name" value="HIS_KIN"/>
    <property type="match status" value="1"/>
</dbReference>
<sequence length="325" mass="38258">MKLFFKEQLALFVLYFSNMFFLVIMYYFIGGFEKSENLLYFLFVSLFLLICYSVYRYFTNRRFYKKLSELSSSLETPIADIGNSCLDEALNKLLKNQFSLFQEQIHNYDRKQKEHLVFINQWVHHMKTPLSAIQLVAQENEYEPYMANIQQEIDSLNRGLNMALYMARLDSFQNDFYVETIDLRTVVTKAINELKGLFISKGIFPQILIKDKVLIQSDSKWLIFILQQLLTNAIKYSGERNKKITVQAYKQNKNIILEVKDQGVGIPKKDIKRVYEAFYTGENGRRFGESTGMGLYLVRQSCKRLQHRVELESEVDVGTIVRIIF</sequence>
<protein>
    <recommendedName>
        <fullName evidence="3">histidine kinase</fullName>
        <ecNumber evidence="3">2.7.13.3</ecNumber>
    </recommendedName>
</protein>
<dbReference type="Gene3D" id="3.30.565.10">
    <property type="entry name" value="Histidine kinase-like ATPase, C-terminal domain"/>
    <property type="match status" value="1"/>
</dbReference>
<evidence type="ECO:0000313" key="15">
    <source>
        <dbReference type="Proteomes" id="UP001222800"/>
    </source>
</evidence>
<dbReference type="InterPro" id="IPR050351">
    <property type="entry name" value="BphY/WalK/GraS-like"/>
</dbReference>